<accession>A0ABN5ZZ10</accession>
<gene>
    <name evidence="1" type="ORF">MMARJ_49060</name>
</gene>
<dbReference type="Proteomes" id="UP000466831">
    <property type="component" value="Chromosome"/>
</dbReference>
<name>A0ABN5ZZ10_9MYCO</name>
<dbReference type="EMBL" id="AP022584">
    <property type="protein sequence ID" value="BBY14166.1"/>
    <property type="molecule type" value="Genomic_DNA"/>
</dbReference>
<evidence type="ECO:0000313" key="1">
    <source>
        <dbReference type="EMBL" id="BBY14166.1"/>
    </source>
</evidence>
<organism evidence="1 2">
    <name type="scientific">Mycobacterium marseillense</name>
    <dbReference type="NCBI Taxonomy" id="701042"/>
    <lineage>
        <taxon>Bacteria</taxon>
        <taxon>Bacillati</taxon>
        <taxon>Actinomycetota</taxon>
        <taxon>Actinomycetes</taxon>
        <taxon>Mycobacteriales</taxon>
        <taxon>Mycobacteriaceae</taxon>
        <taxon>Mycobacterium</taxon>
        <taxon>Mycobacterium avium complex (MAC)</taxon>
    </lineage>
</organism>
<sequence>MGSACRAATLVPDLPAAYRTNEYFPFHDGDTACAPIAGVPATEAVTATSTATTRNLGRIGQ</sequence>
<protein>
    <submittedName>
        <fullName evidence="1">Uncharacterized protein</fullName>
    </submittedName>
</protein>
<proteinExistence type="predicted"/>
<keyword evidence="2" id="KW-1185">Reference proteome</keyword>
<reference evidence="1 2" key="1">
    <citation type="journal article" date="2019" name="Emerg. Microbes Infect.">
        <title>Comprehensive subspecies identification of 175 nontuberculous mycobacteria species based on 7547 genomic profiles.</title>
        <authorList>
            <person name="Matsumoto Y."/>
            <person name="Kinjo T."/>
            <person name="Motooka D."/>
            <person name="Nabeya D."/>
            <person name="Jung N."/>
            <person name="Uechi K."/>
            <person name="Horii T."/>
            <person name="Iida T."/>
            <person name="Fujita J."/>
            <person name="Nakamura S."/>
        </authorList>
    </citation>
    <scope>NUCLEOTIDE SEQUENCE [LARGE SCALE GENOMIC DNA]</scope>
    <source>
        <strain evidence="1 2">JCM 17324</strain>
    </source>
</reference>
<evidence type="ECO:0000313" key="2">
    <source>
        <dbReference type="Proteomes" id="UP000466831"/>
    </source>
</evidence>